<dbReference type="RefSeq" id="WP_143332325.1">
    <property type="nucleotide sequence ID" value="NZ_AP019697.1"/>
</dbReference>
<dbReference type="InterPro" id="IPR045851">
    <property type="entry name" value="AMP-bd_C_sf"/>
</dbReference>
<name>A0A8D4UTR6_9FIRM</name>
<evidence type="ECO:0000259" key="1">
    <source>
        <dbReference type="Pfam" id="PF00501"/>
    </source>
</evidence>
<dbReference type="PANTHER" id="PTHR43767:SF10">
    <property type="entry name" value="SURFACTIN SYNTHASE SUBUNIT 1"/>
    <property type="match status" value="1"/>
</dbReference>
<dbReference type="InterPro" id="IPR050237">
    <property type="entry name" value="ATP-dep_AMP-bd_enzyme"/>
</dbReference>
<dbReference type="InterPro" id="IPR000873">
    <property type="entry name" value="AMP-dep_synth/lig_dom"/>
</dbReference>
<proteinExistence type="predicted"/>
<evidence type="ECO:0000313" key="3">
    <source>
        <dbReference type="Proteomes" id="UP000320585"/>
    </source>
</evidence>
<sequence>MKLSDYVIRWGKDRPDHAFLSLDGKTITYGEADAFTKGKGESLPEEVHGKVVALYLTDPASQVLWFLAVERAGAVPLLVHEYIKGERLEELFDARPIDFFLTDSETGGVSVSKREDGLFFGRIKDTGITRKEGVAVLTSGSSGLSKIFFRRVESWADFFPVQNKAFGVDGDSILYTQGSMAFTGNLNMLFSFMAEGAVIAGTMKVLPRTWMKEIISLHATHIYMIPSKLYPLSRMNGSSDSVKYILTGSQLMTERILTGLKKRFPKSDTVMYYGASELNYVSCIRGSKILEMPDSVGKPFPGVNVTIKDGEIFVESPYRVEDIPLPFTCHDLGYFDKDGWLHFTGRREDVYNIKGNHVSRQRVISHILMTEGIDEAELLAVPSENGLRLIAFVAGDDVPDTRTMIRKLHEKLEIWEIPHRFIRVKSIPKRSTGKTDKDALLKILEESKE</sequence>
<dbReference type="GeneID" id="92715757"/>
<dbReference type="Proteomes" id="UP000320585">
    <property type="component" value="Chromosome"/>
</dbReference>
<dbReference type="Gene3D" id="3.40.50.12780">
    <property type="entry name" value="N-terminal domain of ligase-like"/>
    <property type="match status" value="1"/>
</dbReference>
<dbReference type="KEGG" id="dho:Dia5BBH33_05390"/>
<dbReference type="SUPFAM" id="SSF56801">
    <property type="entry name" value="Acetyl-CoA synthetase-like"/>
    <property type="match status" value="1"/>
</dbReference>
<feature type="domain" description="AMP-dependent synthetase/ligase" evidence="1">
    <location>
        <begin position="10"/>
        <end position="311"/>
    </location>
</feature>
<dbReference type="EMBL" id="AP019697">
    <property type="protein sequence ID" value="BBK24604.1"/>
    <property type="molecule type" value="Genomic_DNA"/>
</dbReference>
<dbReference type="Pfam" id="PF00501">
    <property type="entry name" value="AMP-binding"/>
    <property type="match status" value="1"/>
</dbReference>
<dbReference type="InterPro" id="IPR042099">
    <property type="entry name" value="ANL_N_sf"/>
</dbReference>
<dbReference type="PANTHER" id="PTHR43767">
    <property type="entry name" value="LONG-CHAIN-FATTY-ACID--COA LIGASE"/>
    <property type="match status" value="1"/>
</dbReference>
<dbReference type="Gene3D" id="3.30.300.30">
    <property type="match status" value="1"/>
</dbReference>
<protein>
    <submittedName>
        <fullName evidence="2">AMP-binding protein</fullName>
    </submittedName>
</protein>
<accession>A0A8D4UTR6</accession>
<organism evidence="2 3">
    <name type="scientific">Dialister hominis</name>
    <dbReference type="NCBI Taxonomy" id="2582419"/>
    <lineage>
        <taxon>Bacteria</taxon>
        <taxon>Bacillati</taxon>
        <taxon>Bacillota</taxon>
        <taxon>Negativicutes</taxon>
        <taxon>Veillonellales</taxon>
        <taxon>Veillonellaceae</taxon>
        <taxon>Dialister</taxon>
    </lineage>
</organism>
<dbReference type="OrthoDB" id="9757771at2"/>
<evidence type="ECO:0000313" key="2">
    <source>
        <dbReference type="EMBL" id="BBK24604.1"/>
    </source>
</evidence>
<dbReference type="AlphaFoldDB" id="A0A8D4UTR6"/>
<reference evidence="3" key="1">
    <citation type="submission" date="2019-05" db="EMBL/GenBank/DDBJ databases">
        <title>Complete genome sequencing of Dialister sp. strain 5BBH33.</title>
        <authorList>
            <person name="Sakamoto M."/>
            <person name="Murakami T."/>
            <person name="Mori H."/>
        </authorList>
    </citation>
    <scope>NUCLEOTIDE SEQUENCE [LARGE SCALE GENOMIC DNA]</scope>
    <source>
        <strain evidence="3">5BBH33</strain>
    </source>
</reference>
<gene>
    <name evidence="2" type="ORF">Dia5BBH33_05390</name>
</gene>
<keyword evidence="3" id="KW-1185">Reference proteome</keyword>